<keyword evidence="1 2" id="KW-0489">Methyltransferase</keyword>
<dbReference type="Gene3D" id="3.40.50.150">
    <property type="entry name" value="Vaccinia Virus protein VP39"/>
    <property type="match status" value="1"/>
</dbReference>
<dbReference type="RefSeq" id="WP_134762202.1">
    <property type="nucleotide sequence ID" value="NZ_SOZD01000003.1"/>
</dbReference>
<comment type="subunit">
    <text evidence="1">Monomer.</text>
</comment>
<keyword evidence="1 2" id="KW-0808">Transferase</keyword>
<proteinExistence type="inferred from homology"/>
<keyword evidence="1" id="KW-0698">rRNA processing</keyword>
<name>A0A4Y8RJ74_9HYPH</name>
<dbReference type="GO" id="GO:0003723">
    <property type="term" value="F:RNA binding"/>
    <property type="evidence" value="ECO:0007669"/>
    <property type="project" value="UniProtKB-UniRule"/>
</dbReference>
<dbReference type="GO" id="GO:0005829">
    <property type="term" value="C:cytosol"/>
    <property type="evidence" value="ECO:0007669"/>
    <property type="project" value="TreeGrafter"/>
</dbReference>
<dbReference type="EC" id="2.1.1.266" evidence="1"/>
<dbReference type="InterPro" id="IPR007473">
    <property type="entry name" value="RlmJ"/>
</dbReference>
<dbReference type="InterPro" id="IPR029063">
    <property type="entry name" value="SAM-dependent_MTases_sf"/>
</dbReference>
<gene>
    <name evidence="1" type="primary">rlmJ</name>
    <name evidence="2" type="ORF">E3C22_11700</name>
</gene>
<feature type="binding site" evidence="1">
    <location>
        <position position="117"/>
    </location>
    <ligand>
        <name>S-adenosyl-L-methionine</name>
        <dbReference type="ChEBI" id="CHEBI:59789"/>
    </ligand>
</feature>
<keyword evidence="1" id="KW-0694">RNA-binding</keyword>
<dbReference type="OrthoDB" id="9791274at2"/>
<accession>A0A4Y8RJ74</accession>
<dbReference type="Proteomes" id="UP000298179">
    <property type="component" value="Unassembled WGS sequence"/>
</dbReference>
<keyword evidence="1" id="KW-0949">S-adenosyl-L-methionine</keyword>
<feature type="binding site" evidence="1">
    <location>
        <begin position="142"/>
        <end position="143"/>
    </location>
    <ligand>
        <name>S-adenosyl-L-methionine</name>
        <dbReference type="ChEBI" id="CHEBI:59789"/>
    </ligand>
</feature>
<dbReference type="EMBL" id="SOZD01000003">
    <property type="protein sequence ID" value="TFF23098.1"/>
    <property type="molecule type" value="Genomic_DNA"/>
</dbReference>
<dbReference type="SUPFAM" id="SSF53335">
    <property type="entry name" value="S-adenosyl-L-methionine-dependent methyltransferases"/>
    <property type="match status" value="1"/>
</dbReference>
<sequence>MNYRHAFHAGNFADVVKHALFCRLLRYLQRKDGAFRIYDTHSGPGLYDLSGDEATRTMEHEAGISALLEADAAVRDHPLLADYLAIVRPEHAAGRYPGSPLIARRLMRPQDRLSAYELHDEDAAALKRLFAGDPAVKAIALDGWLALGAHLPPKEKRGLVLIDPPFEKPSEVDDISGALAKAVARWRGGTYAVWYPIKRPAMVERLRASLAAIALDEIAFAEFLREPMTTEERFVGTGMAVINPPFVFREEAETLLSLLAPVLGRGSMATSSVKVARAGA</sequence>
<comment type="caution">
    <text evidence="2">The sequence shown here is derived from an EMBL/GenBank/DDBJ whole genome shotgun (WGS) entry which is preliminary data.</text>
</comment>
<feature type="binding site" evidence="1">
    <location>
        <position position="41"/>
    </location>
    <ligand>
        <name>S-adenosyl-L-methionine</name>
        <dbReference type="ChEBI" id="CHEBI:59789"/>
    </ligand>
</feature>
<feature type="binding site" evidence="1">
    <location>
        <position position="99"/>
    </location>
    <ligand>
        <name>S-adenosyl-L-methionine</name>
        <dbReference type="ChEBI" id="CHEBI:59789"/>
    </ligand>
</feature>
<dbReference type="PANTHER" id="PTHR37426">
    <property type="entry name" value="RIBOSOMAL RNA LARGE SUBUNIT METHYLTRANSFERASE J"/>
    <property type="match status" value="1"/>
</dbReference>
<dbReference type="PANTHER" id="PTHR37426:SF1">
    <property type="entry name" value="RIBOSOMAL RNA LARGE SUBUNIT METHYLTRANSFERASE J"/>
    <property type="match status" value="1"/>
</dbReference>
<evidence type="ECO:0000256" key="1">
    <source>
        <dbReference type="HAMAP-Rule" id="MF_00934"/>
    </source>
</evidence>
<feature type="active site" description="Proton acceptor" evidence="1">
    <location>
        <position position="163"/>
    </location>
</feature>
<keyword evidence="3" id="KW-1185">Reference proteome</keyword>
<feature type="binding site" evidence="1">
    <location>
        <position position="163"/>
    </location>
    <ligand>
        <name>S-adenosyl-L-methionine</name>
        <dbReference type="ChEBI" id="CHEBI:59789"/>
    </ligand>
</feature>
<reference evidence="2 3" key="1">
    <citation type="submission" date="2019-03" db="EMBL/GenBank/DDBJ databases">
        <title>Jiella endophytica sp. nov., a novel endophytic bacterium isolated from root of Ficus microcarpa Linn. f.</title>
        <authorList>
            <person name="Tuo L."/>
        </authorList>
    </citation>
    <scope>NUCLEOTIDE SEQUENCE [LARGE SCALE GENOMIC DNA]</scope>
    <source>
        <strain evidence="2 3">CBS5Q-3</strain>
    </source>
</reference>
<organism evidence="2 3">
    <name type="scientific">Jiella endophytica</name>
    <dbReference type="NCBI Taxonomy" id="2558362"/>
    <lineage>
        <taxon>Bacteria</taxon>
        <taxon>Pseudomonadati</taxon>
        <taxon>Pseudomonadota</taxon>
        <taxon>Alphaproteobacteria</taxon>
        <taxon>Hyphomicrobiales</taxon>
        <taxon>Aurantimonadaceae</taxon>
        <taxon>Jiella</taxon>
    </lineage>
</organism>
<dbReference type="HAMAP" id="MF_00934">
    <property type="entry name" value="23SrRNA_methyltr_J"/>
    <property type="match status" value="1"/>
</dbReference>
<dbReference type="AlphaFoldDB" id="A0A4Y8RJ74"/>
<feature type="site" description="Interaction with substrate rRNA" evidence="1">
    <location>
        <position position="3"/>
    </location>
</feature>
<protein>
    <recommendedName>
        <fullName evidence="1">Ribosomal RNA large subunit methyltransferase J</fullName>
        <ecNumber evidence="1">2.1.1.266</ecNumber>
    </recommendedName>
    <alternativeName>
        <fullName evidence="1">23S rRNA (adenine(2030)-N6)-methyltransferase</fullName>
    </alternativeName>
    <alternativeName>
        <fullName evidence="1">23S rRNA m6A2030 methyltransferase</fullName>
    </alternativeName>
</protein>
<comment type="function">
    <text evidence="1">Specifically methylates the adenine in position 2030 of 23S rRNA.</text>
</comment>
<feature type="binding site" evidence="1">
    <location>
        <position position="18"/>
    </location>
    <ligand>
        <name>S-adenosyl-L-methionine</name>
        <dbReference type="ChEBI" id="CHEBI:59789"/>
    </ligand>
</feature>
<evidence type="ECO:0000313" key="2">
    <source>
        <dbReference type="EMBL" id="TFF23098.1"/>
    </source>
</evidence>
<dbReference type="GO" id="GO:0070475">
    <property type="term" value="P:rRNA base methylation"/>
    <property type="evidence" value="ECO:0007669"/>
    <property type="project" value="UniProtKB-UniRule"/>
</dbReference>
<dbReference type="Pfam" id="PF04378">
    <property type="entry name" value="RsmJ"/>
    <property type="match status" value="1"/>
</dbReference>
<evidence type="ECO:0000313" key="3">
    <source>
        <dbReference type="Proteomes" id="UP000298179"/>
    </source>
</evidence>
<dbReference type="GO" id="GO:0036307">
    <property type="term" value="F:23S rRNA (adenine(2030)-N(6))-methyltransferase activity"/>
    <property type="evidence" value="ECO:0007669"/>
    <property type="project" value="UniProtKB-UniRule"/>
</dbReference>
<comment type="similarity">
    <text evidence="1">Belongs to the RlmJ family.</text>
</comment>
<comment type="catalytic activity">
    <reaction evidence="1">
        <text>adenosine(2030) in 23S rRNA + S-adenosyl-L-methionine = N(6)-methyladenosine(2030) in 23S rRNA + S-adenosyl-L-homocysteine + H(+)</text>
        <dbReference type="Rhea" id="RHEA:43736"/>
        <dbReference type="Rhea" id="RHEA-COMP:10668"/>
        <dbReference type="Rhea" id="RHEA-COMP:10669"/>
        <dbReference type="ChEBI" id="CHEBI:15378"/>
        <dbReference type="ChEBI" id="CHEBI:57856"/>
        <dbReference type="ChEBI" id="CHEBI:59789"/>
        <dbReference type="ChEBI" id="CHEBI:74411"/>
        <dbReference type="ChEBI" id="CHEBI:74449"/>
        <dbReference type="EC" id="2.1.1.266"/>
    </reaction>
</comment>